<accession>A0A4S2CT55</accession>
<reference evidence="1 2" key="1">
    <citation type="submission" date="2019-04" db="EMBL/GenBank/DDBJ databases">
        <title>Microbes associate with the intestines of laboratory mice.</title>
        <authorList>
            <person name="Navarre W."/>
            <person name="Wong E."/>
            <person name="Huang K."/>
            <person name="Tropini C."/>
            <person name="Ng K."/>
            <person name="Yu B."/>
        </authorList>
    </citation>
    <scope>NUCLEOTIDE SEQUENCE [LARGE SCALE GENOMIC DNA]</scope>
    <source>
        <strain evidence="1 2">NM62_B4-13</strain>
    </source>
</reference>
<organism evidence="1 2">
    <name type="scientific">Stenotrophomonas maltophilia</name>
    <name type="common">Pseudomonas maltophilia</name>
    <name type="synonym">Xanthomonas maltophilia</name>
    <dbReference type="NCBI Taxonomy" id="40324"/>
    <lineage>
        <taxon>Bacteria</taxon>
        <taxon>Pseudomonadati</taxon>
        <taxon>Pseudomonadota</taxon>
        <taxon>Gammaproteobacteria</taxon>
        <taxon>Lysobacterales</taxon>
        <taxon>Lysobacteraceae</taxon>
        <taxon>Stenotrophomonas</taxon>
        <taxon>Stenotrophomonas maltophilia group</taxon>
    </lineage>
</organism>
<dbReference type="Proteomes" id="UP000306631">
    <property type="component" value="Unassembled WGS sequence"/>
</dbReference>
<comment type="caution">
    <text evidence="1">The sequence shown here is derived from an EMBL/GenBank/DDBJ whole genome shotgun (WGS) entry which is preliminary data.</text>
</comment>
<sequence length="74" mass="8114">MKVGSGRRLIQEEDCYVRALIRDGCEFLLQVDENGFPEGFVLGDYPFGYGALCVYGKRGIGGEVVEVAAGFTQF</sequence>
<dbReference type="AlphaFoldDB" id="A0A4S2CT55"/>
<gene>
    <name evidence="1" type="ORF">E5352_17375</name>
</gene>
<protein>
    <submittedName>
        <fullName evidence="1">Uncharacterized protein</fullName>
    </submittedName>
</protein>
<proteinExistence type="predicted"/>
<evidence type="ECO:0000313" key="2">
    <source>
        <dbReference type="Proteomes" id="UP000306631"/>
    </source>
</evidence>
<name>A0A4S2CT55_STEMA</name>
<dbReference type="OrthoDB" id="3693392at2"/>
<evidence type="ECO:0000313" key="1">
    <source>
        <dbReference type="EMBL" id="TGY31999.1"/>
    </source>
</evidence>
<dbReference type="EMBL" id="SRYW01000020">
    <property type="protein sequence ID" value="TGY31999.1"/>
    <property type="molecule type" value="Genomic_DNA"/>
</dbReference>
<dbReference type="RefSeq" id="WP_136006776.1">
    <property type="nucleotide sequence ID" value="NZ_SRYW01000020.1"/>
</dbReference>